<protein>
    <submittedName>
        <fullName evidence="3">DUF2059 domain-containing protein</fullName>
    </submittedName>
</protein>
<gene>
    <name evidence="3" type="ORF">G3M78_03590</name>
</gene>
<organism evidence="3 4">
    <name type="scientific">Candidatus Nitrohelix vancouverensis</name>
    <dbReference type="NCBI Taxonomy" id="2705534"/>
    <lineage>
        <taxon>Bacteria</taxon>
        <taxon>Pseudomonadati</taxon>
        <taxon>Nitrospinota/Tectimicrobiota group</taxon>
        <taxon>Nitrospinota</taxon>
        <taxon>Nitrospinia</taxon>
        <taxon>Nitrospinales</taxon>
        <taxon>Nitrospinaceae</taxon>
        <taxon>Candidatus Nitrohelix</taxon>
    </lineage>
</organism>
<evidence type="ECO:0000313" key="3">
    <source>
        <dbReference type="EMBL" id="QPJ64528.1"/>
    </source>
</evidence>
<reference evidence="4" key="1">
    <citation type="submission" date="2020-02" db="EMBL/GenBank/DDBJ databases">
        <title>Genomic and physiological characterization of two novel Nitrospinaceae genera.</title>
        <authorList>
            <person name="Mueller A.J."/>
            <person name="Jung M.-Y."/>
            <person name="Strachan C.R."/>
            <person name="Herbold C.W."/>
            <person name="Kirkegaard R.H."/>
            <person name="Daims H."/>
        </authorList>
    </citation>
    <scope>NUCLEOTIDE SEQUENCE [LARGE SCALE GENOMIC DNA]</scope>
</reference>
<dbReference type="KEGG" id="nva:G3M78_03590"/>
<proteinExistence type="predicted"/>
<evidence type="ECO:0000313" key="4">
    <source>
        <dbReference type="Proteomes" id="UP000594464"/>
    </source>
</evidence>
<accession>A0A7T0C110</accession>
<dbReference type="Proteomes" id="UP000594464">
    <property type="component" value="Chromosome"/>
</dbReference>
<feature type="chain" id="PRO_5032539225" evidence="2">
    <location>
        <begin position="30"/>
        <end position="188"/>
    </location>
</feature>
<dbReference type="AlphaFoldDB" id="A0A7T0C110"/>
<feature type="signal peptide" evidence="2">
    <location>
        <begin position="1"/>
        <end position="29"/>
    </location>
</feature>
<sequence length="188" mass="21372">MKFQSITRSIAVALITVMMTLGALQSAQAQTQKEKDIKILLKVSGILDQLGYMKDNLTRSFGQTISFAYPQAPDAFWDDFENVVSQDYMDDLVNRVVVVYDKHMEHEVVLKLIEMFQTPFWAEWREKMPTISREAGAVGSQWAQEVSLSEGFNAKIDELIGKHKLEELNPITETEEATENPHGEPNPH</sequence>
<feature type="region of interest" description="Disordered" evidence="1">
    <location>
        <begin position="167"/>
        <end position="188"/>
    </location>
</feature>
<evidence type="ECO:0000256" key="2">
    <source>
        <dbReference type="SAM" id="SignalP"/>
    </source>
</evidence>
<evidence type="ECO:0000256" key="1">
    <source>
        <dbReference type="SAM" id="MobiDB-lite"/>
    </source>
</evidence>
<name>A0A7T0C110_9BACT</name>
<keyword evidence="2" id="KW-0732">Signal</keyword>
<dbReference type="EMBL" id="CP048620">
    <property type="protein sequence ID" value="QPJ64528.1"/>
    <property type="molecule type" value="Genomic_DNA"/>
</dbReference>
<feature type="compositionally biased region" description="Basic and acidic residues" evidence="1">
    <location>
        <begin position="179"/>
        <end position="188"/>
    </location>
</feature>